<name>A0A284RZ42_ARMOS</name>
<proteinExistence type="predicted"/>
<dbReference type="Proteomes" id="UP000219338">
    <property type="component" value="Unassembled WGS sequence"/>
</dbReference>
<protein>
    <submittedName>
        <fullName evidence="1">Uncharacterized protein</fullName>
    </submittedName>
</protein>
<dbReference type="EMBL" id="FUEG01000022">
    <property type="protein sequence ID" value="SJL14024.1"/>
    <property type="molecule type" value="Genomic_DNA"/>
</dbReference>
<accession>A0A284RZ42</accession>
<reference evidence="2" key="1">
    <citation type="journal article" date="2017" name="Nat. Ecol. Evol.">
        <title>Genome expansion and lineage-specific genetic innovations in the forest pathogenic fungi Armillaria.</title>
        <authorList>
            <person name="Sipos G."/>
            <person name="Prasanna A.N."/>
            <person name="Walter M.C."/>
            <person name="O'Connor E."/>
            <person name="Balint B."/>
            <person name="Krizsan K."/>
            <person name="Kiss B."/>
            <person name="Hess J."/>
            <person name="Varga T."/>
            <person name="Slot J."/>
            <person name="Riley R."/>
            <person name="Boka B."/>
            <person name="Rigling D."/>
            <person name="Barry K."/>
            <person name="Lee J."/>
            <person name="Mihaltcheva S."/>
            <person name="LaButti K."/>
            <person name="Lipzen A."/>
            <person name="Waldron R."/>
            <person name="Moloney N.M."/>
            <person name="Sperisen C."/>
            <person name="Kredics L."/>
            <person name="Vagvoelgyi C."/>
            <person name="Patrignani A."/>
            <person name="Fitzpatrick D."/>
            <person name="Nagy I."/>
            <person name="Doyle S."/>
            <person name="Anderson J.B."/>
            <person name="Grigoriev I.V."/>
            <person name="Gueldener U."/>
            <person name="Muensterkoetter M."/>
            <person name="Nagy L.G."/>
        </authorList>
    </citation>
    <scope>NUCLEOTIDE SEQUENCE [LARGE SCALE GENOMIC DNA]</scope>
    <source>
        <strain evidence="2">C18/9</strain>
    </source>
</reference>
<dbReference type="AlphaFoldDB" id="A0A284RZ42"/>
<evidence type="ECO:0000313" key="1">
    <source>
        <dbReference type="EMBL" id="SJL14024.1"/>
    </source>
</evidence>
<keyword evidence="2" id="KW-1185">Reference proteome</keyword>
<organism evidence="1 2">
    <name type="scientific">Armillaria ostoyae</name>
    <name type="common">Armillaria root rot fungus</name>
    <dbReference type="NCBI Taxonomy" id="47428"/>
    <lineage>
        <taxon>Eukaryota</taxon>
        <taxon>Fungi</taxon>
        <taxon>Dikarya</taxon>
        <taxon>Basidiomycota</taxon>
        <taxon>Agaricomycotina</taxon>
        <taxon>Agaricomycetes</taxon>
        <taxon>Agaricomycetidae</taxon>
        <taxon>Agaricales</taxon>
        <taxon>Marasmiineae</taxon>
        <taxon>Physalacriaceae</taxon>
        <taxon>Armillaria</taxon>
    </lineage>
</organism>
<sequence length="85" mass="9576">MPLSLFLFSDIRETRHMSTVQSKLPRVVVGERFFVAWSCKEEQVGGDVDHLNHEKYEKRGGTAGIMLATAPRKHGLLKLFLPPAV</sequence>
<gene>
    <name evidence="1" type="ORF">ARMOST_17476</name>
</gene>
<evidence type="ECO:0000313" key="2">
    <source>
        <dbReference type="Proteomes" id="UP000219338"/>
    </source>
</evidence>